<accession>A0ABQ6MY88</accession>
<dbReference type="InterPro" id="IPR056773">
    <property type="entry name" value="WHD_ORC2"/>
</dbReference>
<evidence type="ECO:0000256" key="4">
    <source>
        <dbReference type="ARBA" id="ARBA00023242"/>
    </source>
</evidence>
<dbReference type="Pfam" id="PF04084">
    <property type="entry name" value="RecA-like_ORC2"/>
    <property type="match status" value="1"/>
</dbReference>
<feature type="compositionally biased region" description="Low complexity" evidence="6">
    <location>
        <begin position="71"/>
        <end position="81"/>
    </location>
</feature>
<feature type="compositionally biased region" description="Low complexity" evidence="6">
    <location>
        <begin position="1"/>
        <end position="46"/>
    </location>
</feature>
<gene>
    <name evidence="9" type="ORF">TeGR_g468</name>
</gene>
<evidence type="ECO:0000313" key="9">
    <source>
        <dbReference type="EMBL" id="GMI35355.1"/>
    </source>
</evidence>
<dbReference type="EMBL" id="BRYB01004696">
    <property type="protein sequence ID" value="GMI35355.1"/>
    <property type="molecule type" value="Genomic_DNA"/>
</dbReference>
<proteinExistence type="inferred from homology"/>
<evidence type="ECO:0000256" key="5">
    <source>
        <dbReference type="RuleBase" id="RU368084"/>
    </source>
</evidence>
<dbReference type="PANTHER" id="PTHR14052">
    <property type="entry name" value="ORIGIN RECOGNITION COMPLEX SUBUNIT 2"/>
    <property type="match status" value="1"/>
</dbReference>
<protein>
    <recommendedName>
        <fullName evidence="5">Origin recognition complex subunit 2</fullName>
    </recommendedName>
</protein>
<dbReference type="Pfam" id="PF24882">
    <property type="entry name" value="WHD_ORC2"/>
    <property type="match status" value="1"/>
</dbReference>
<comment type="function">
    <text evidence="5">Component of the origin recognition complex (ORC) that binds origins of replication. DNA-binding is ATP-dependent. ORC is required to assemble the pre-replication complex necessary to initiate DNA replication.</text>
</comment>
<feature type="region of interest" description="Disordered" evidence="6">
    <location>
        <begin position="1"/>
        <end position="82"/>
    </location>
</feature>
<feature type="compositionally biased region" description="Basic residues" evidence="6">
    <location>
        <begin position="197"/>
        <end position="206"/>
    </location>
</feature>
<reference evidence="9 10" key="1">
    <citation type="journal article" date="2023" name="Commun. Biol.">
        <title>Genome analysis of Parmales, the sister group of diatoms, reveals the evolutionary specialization of diatoms from phago-mixotrophs to photoautotrophs.</title>
        <authorList>
            <person name="Ban H."/>
            <person name="Sato S."/>
            <person name="Yoshikawa S."/>
            <person name="Yamada K."/>
            <person name="Nakamura Y."/>
            <person name="Ichinomiya M."/>
            <person name="Sato N."/>
            <person name="Blanc-Mathieu R."/>
            <person name="Endo H."/>
            <person name="Kuwata A."/>
            <person name="Ogata H."/>
        </authorList>
    </citation>
    <scope>NUCLEOTIDE SEQUENCE [LARGE SCALE GENOMIC DNA]</scope>
</reference>
<sequence length="686" mass="72773">AAAKQPAAKRPAAAKQPAAARPPAKQAKQPAAARPAPARPAAARPAPARPAPARPAPARPPPPPPSPPPSSSSSSSSSAASCSDDEDAFVLSGKVATFKFAAVWKFLAARGWKWGSPTSLALPSIASNSNVYMAPSVSTQTAEVNRTVFLDGNSLVAFLDSDDAAGRSLRSDFLRAAYSGAREKRRSRRESAAAKKGAPKAKRRRARGEPGGRRRISKEAKAAAEAASDLLLRKMLEEDEEPEDGGVGGKDRSMTAIDDGAETYFNGTAKRSKLVSTLSNKRGSKRLKKNQNLAPPPSTVAEDAAAEALEEDAACAPAPAGVLLTDAAACAAFSKGRKGPLRQQSADLLSFYKRNLFPRWFSQLSTDHSVMLIGHGSKKKLVDSFADSVLRTEGDVLAIDAFNRGVTIEAILDVVVQTCLGGEVTLSLPAGEVPPVRAPSSLGPRLPLVVTHSKLLRRAAVIAKEVSLRRTRPVFLVLHNLDGPGLRTPEAQQALCVLVVASQSVFKIVATSDNVNSAVGLWDLPTRQNFNWAYSDATTFEAYQQEIAHFAEGGRGKKKSRGSVASGGKSNAGGVGQVLKSLAPRHAELMKLLAKYQMENSDSGAAKIATAAAATATVGMEMKEFKRQAQLKLLVTNDTQMNLLLVELQEHALVSRKRSPEGVEFITIPHPPELVLMIRDWGTAKT</sequence>
<evidence type="ECO:0000256" key="3">
    <source>
        <dbReference type="ARBA" id="ARBA00022705"/>
    </source>
</evidence>
<keyword evidence="3 5" id="KW-0235">DNA replication</keyword>
<evidence type="ECO:0000313" key="10">
    <source>
        <dbReference type="Proteomes" id="UP001165060"/>
    </source>
</evidence>
<evidence type="ECO:0000256" key="6">
    <source>
        <dbReference type="SAM" id="MobiDB-lite"/>
    </source>
</evidence>
<feature type="domain" description="Origin recognition complex subunit 2 RecA-like" evidence="7">
    <location>
        <begin position="350"/>
        <end position="537"/>
    </location>
</feature>
<comment type="subcellular location">
    <subcellularLocation>
        <location evidence="1 5">Nucleus</location>
    </subcellularLocation>
</comment>
<keyword evidence="10" id="KW-1185">Reference proteome</keyword>
<feature type="region of interest" description="Disordered" evidence="6">
    <location>
        <begin position="279"/>
        <end position="298"/>
    </location>
</feature>
<evidence type="ECO:0000259" key="7">
    <source>
        <dbReference type="Pfam" id="PF04084"/>
    </source>
</evidence>
<keyword evidence="4 5" id="KW-0539">Nucleus</keyword>
<organism evidence="9 10">
    <name type="scientific">Tetraparma gracilis</name>
    <dbReference type="NCBI Taxonomy" id="2962635"/>
    <lineage>
        <taxon>Eukaryota</taxon>
        <taxon>Sar</taxon>
        <taxon>Stramenopiles</taxon>
        <taxon>Ochrophyta</taxon>
        <taxon>Bolidophyceae</taxon>
        <taxon>Parmales</taxon>
        <taxon>Triparmaceae</taxon>
        <taxon>Tetraparma</taxon>
    </lineage>
</organism>
<dbReference type="InterPro" id="IPR056772">
    <property type="entry name" value="RecA-like_ORC2"/>
</dbReference>
<feature type="domain" description="Origin recognition complex subunit 2 winged-helix" evidence="8">
    <location>
        <begin position="615"/>
        <end position="672"/>
    </location>
</feature>
<dbReference type="Proteomes" id="UP001165060">
    <property type="component" value="Unassembled WGS sequence"/>
</dbReference>
<dbReference type="InterPro" id="IPR007220">
    <property type="entry name" value="ORC2"/>
</dbReference>
<comment type="caution">
    <text evidence="9">The sequence shown here is derived from an EMBL/GenBank/DDBJ whole genome shotgun (WGS) entry which is preliminary data.</text>
</comment>
<evidence type="ECO:0000256" key="1">
    <source>
        <dbReference type="ARBA" id="ARBA00004123"/>
    </source>
</evidence>
<comment type="similarity">
    <text evidence="2 5">Belongs to the ORC2 family.</text>
</comment>
<evidence type="ECO:0000256" key="2">
    <source>
        <dbReference type="ARBA" id="ARBA00007421"/>
    </source>
</evidence>
<feature type="non-terminal residue" evidence="9">
    <location>
        <position position="1"/>
    </location>
</feature>
<feature type="region of interest" description="Disordered" evidence="6">
    <location>
        <begin position="184"/>
        <end position="220"/>
    </location>
</feature>
<dbReference type="PANTHER" id="PTHR14052:SF0">
    <property type="entry name" value="ORIGIN RECOGNITION COMPLEX SUBUNIT 2"/>
    <property type="match status" value="1"/>
</dbReference>
<comment type="subunit">
    <text evidence="5">Component of the origin recognition complex (ORC).</text>
</comment>
<name>A0ABQ6MY88_9STRA</name>
<feature type="compositionally biased region" description="Basic and acidic residues" evidence="6">
    <location>
        <begin position="207"/>
        <end position="220"/>
    </location>
</feature>
<feature type="compositionally biased region" description="Pro residues" evidence="6">
    <location>
        <begin position="47"/>
        <end position="70"/>
    </location>
</feature>
<evidence type="ECO:0000259" key="8">
    <source>
        <dbReference type="Pfam" id="PF24882"/>
    </source>
</evidence>